<evidence type="ECO:0000313" key="4">
    <source>
        <dbReference type="Proteomes" id="UP001165498"/>
    </source>
</evidence>
<dbReference type="EMBL" id="JANFQO010000007">
    <property type="protein sequence ID" value="MCQ4164929.1"/>
    <property type="molecule type" value="Genomic_DNA"/>
</dbReference>
<feature type="domain" description="Transposase IS200-like" evidence="2">
    <location>
        <begin position="17"/>
        <end position="186"/>
    </location>
</feature>
<proteinExistence type="predicted"/>
<dbReference type="PANTHER" id="PTHR34322:SF2">
    <property type="entry name" value="TRANSPOSASE IS200-LIKE DOMAIN-CONTAINING PROTEIN"/>
    <property type="match status" value="1"/>
</dbReference>
<feature type="region of interest" description="Disordered" evidence="1">
    <location>
        <begin position="199"/>
        <end position="222"/>
    </location>
</feature>
<comment type="caution">
    <text evidence="3">The sequence shown here is derived from an EMBL/GenBank/DDBJ whole genome shotgun (WGS) entry which is preliminary data.</text>
</comment>
<evidence type="ECO:0000256" key="1">
    <source>
        <dbReference type="SAM" id="MobiDB-lite"/>
    </source>
</evidence>
<dbReference type="Gene3D" id="3.30.70.1290">
    <property type="entry name" value="Transposase IS200-like"/>
    <property type="match status" value="1"/>
</dbReference>
<evidence type="ECO:0000259" key="2">
    <source>
        <dbReference type="SMART" id="SM01321"/>
    </source>
</evidence>
<accession>A0ABT1QRM3</accession>
<name>A0ABT1QRM3_9GAMM</name>
<dbReference type="InterPro" id="IPR002686">
    <property type="entry name" value="Transposase_17"/>
</dbReference>
<dbReference type="InterPro" id="IPR036515">
    <property type="entry name" value="Transposase_17_sf"/>
</dbReference>
<reference evidence="3" key="1">
    <citation type="submission" date="2022-07" db="EMBL/GenBank/DDBJ databases">
        <title>Tahibacter sp., a new gammaproteobacterium isolated from the silt sample collected at pig farm.</title>
        <authorList>
            <person name="Chen H."/>
        </authorList>
    </citation>
    <scope>NUCLEOTIDE SEQUENCE</scope>
    <source>
        <strain evidence="3">P2K</strain>
    </source>
</reference>
<dbReference type="SMART" id="SM01321">
    <property type="entry name" value="Y1_Tnp"/>
    <property type="match status" value="1"/>
</dbReference>
<dbReference type="RefSeq" id="WP_255913949.1">
    <property type="nucleotide sequence ID" value="NZ_JANFQO010000007.1"/>
</dbReference>
<dbReference type="Proteomes" id="UP001165498">
    <property type="component" value="Unassembled WGS sequence"/>
</dbReference>
<evidence type="ECO:0000313" key="3">
    <source>
        <dbReference type="EMBL" id="MCQ4164929.1"/>
    </source>
</evidence>
<dbReference type="PANTHER" id="PTHR34322">
    <property type="entry name" value="TRANSPOSASE, Y1_TNP DOMAIN-CONTAINING"/>
    <property type="match status" value="1"/>
</dbReference>
<gene>
    <name evidence="3" type="ORF">NM961_09430</name>
</gene>
<protein>
    <submittedName>
        <fullName evidence="3">Transposase</fullName>
    </submittedName>
</protein>
<dbReference type="SUPFAM" id="SSF143422">
    <property type="entry name" value="Transposase IS200-like"/>
    <property type="match status" value="1"/>
</dbReference>
<keyword evidence="4" id="KW-1185">Reference proteome</keyword>
<sequence length="321" mass="36024">MLLAMTVARSHLVAPDAEGCYHCIQRCVRRAFLCGEDRYTGRSYEHRKVWVEDRLRLLGECFAVAIHAFAIMSNHLHLVVQINPALASSWSDAEVAARWLRLFPAAGDDDVKLRCEQLVANPERLAVIRRRLSNLSWFMRCLAEPIARRANREDDCKGRFWEGRFKCQVLCDERAVLAAMAYVDLNPIRAGTVERLDESTHTSVHKRISTGGNSPETLTEPMRPVMGTPLPKLSLSAGEYLQILDWTGRVLAPGKPGKITAGAPVALARIEESSSRWTLRVRGYGDGWYRAVGSAHDLAAWAEKLGQRWLKGIRLALRLAL</sequence>
<organism evidence="3 4">
    <name type="scientific">Tahibacter harae</name>
    <dbReference type="NCBI Taxonomy" id="2963937"/>
    <lineage>
        <taxon>Bacteria</taxon>
        <taxon>Pseudomonadati</taxon>
        <taxon>Pseudomonadota</taxon>
        <taxon>Gammaproteobacteria</taxon>
        <taxon>Lysobacterales</taxon>
        <taxon>Rhodanobacteraceae</taxon>
        <taxon>Tahibacter</taxon>
    </lineage>
</organism>